<proteinExistence type="inferred from homology"/>
<sequence>MPDSHVPSSALPLSREAMAAIARRSLELAQERGATHAESEISAAVGQSVTVRQGEVETVEYNRDKGLGITVYFGNRRGNASTSDLSEEAVQRTVEAACAIARHTAADEAAGLPAPARLFKGEAPDLSLAHPWKLDVEQAIELARITEAAALAVDPRITNSEGATVSANDADFIFANTLGFLGGFPTSRSSIGVGVVAEEDDAMQRDYWYTSHRDPARLESAEAVGRHAGERAVRRIGSRKLSTMEAPVIFEANIAGSLIGHFVSAASGSSLYRRSSFLLDHLGKPVFAPGVTILEDPFRPGEMASSYFDAEGVATSARRVVDAGVLTGWFLSTYSARKLGMETTGNAGGSHNLILQPGEHDLPGLLRLMGRGLLVTELLGQGVNAVTGDYSRGAAGFWVEGGEIQYPVEEVTIAGNLLTMYKNIAACGNDTLIRGSRQTGSVLLDRMTIAGN</sequence>
<accession>A0A6M4GUK8</accession>
<dbReference type="PANTHER" id="PTHR43421">
    <property type="entry name" value="METALLOPROTEASE PMBA"/>
    <property type="match status" value="1"/>
</dbReference>
<keyword evidence="6" id="KW-1185">Reference proteome</keyword>
<organism evidence="5 6">
    <name type="scientific">Usitatibacter rugosus</name>
    <dbReference type="NCBI Taxonomy" id="2732067"/>
    <lineage>
        <taxon>Bacteria</taxon>
        <taxon>Pseudomonadati</taxon>
        <taxon>Pseudomonadota</taxon>
        <taxon>Betaproteobacteria</taxon>
        <taxon>Nitrosomonadales</taxon>
        <taxon>Usitatibacteraceae</taxon>
        <taxon>Usitatibacter</taxon>
    </lineage>
</organism>
<comment type="similarity">
    <text evidence="1">Belongs to the peptidase U62 family.</text>
</comment>
<keyword evidence="5" id="KW-0645">Protease</keyword>
<dbReference type="InterPro" id="IPR035068">
    <property type="entry name" value="TldD/PmbA_N"/>
</dbReference>
<dbReference type="Pfam" id="PF19289">
    <property type="entry name" value="PmbA_TldD_3rd"/>
    <property type="match status" value="1"/>
</dbReference>
<dbReference type="GO" id="GO:0008237">
    <property type="term" value="F:metallopeptidase activity"/>
    <property type="evidence" value="ECO:0007669"/>
    <property type="project" value="UniProtKB-KW"/>
</dbReference>
<keyword evidence="5" id="KW-0482">Metalloprotease</keyword>
<dbReference type="Gene3D" id="3.30.2290.10">
    <property type="entry name" value="PmbA/TldD superfamily"/>
    <property type="match status" value="1"/>
</dbReference>
<evidence type="ECO:0000259" key="2">
    <source>
        <dbReference type="Pfam" id="PF01523"/>
    </source>
</evidence>
<dbReference type="InterPro" id="IPR036059">
    <property type="entry name" value="TldD/PmbA_sf"/>
</dbReference>
<dbReference type="Proteomes" id="UP000501534">
    <property type="component" value="Chromosome"/>
</dbReference>
<dbReference type="InterPro" id="IPR045569">
    <property type="entry name" value="Metalloprtase-TldD/E_C"/>
</dbReference>
<feature type="domain" description="Metalloprotease TldD/E central" evidence="4">
    <location>
        <begin position="130"/>
        <end position="235"/>
    </location>
</feature>
<dbReference type="PANTHER" id="PTHR43421:SF1">
    <property type="entry name" value="METALLOPROTEASE PMBA"/>
    <property type="match status" value="1"/>
</dbReference>
<keyword evidence="5" id="KW-0378">Hydrolase</keyword>
<dbReference type="GO" id="GO:0006508">
    <property type="term" value="P:proteolysis"/>
    <property type="evidence" value="ECO:0007669"/>
    <property type="project" value="UniProtKB-KW"/>
</dbReference>
<dbReference type="RefSeq" id="WP_171091145.1">
    <property type="nucleotide sequence ID" value="NZ_CP053069.1"/>
</dbReference>
<evidence type="ECO:0000256" key="1">
    <source>
        <dbReference type="ARBA" id="ARBA00005836"/>
    </source>
</evidence>
<evidence type="ECO:0000259" key="4">
    <source>
        <dbReference type="Pfam" id="PF19290"/>
    </source>
</evidence>
<name>A0A6M4GUK8_9PROT</name>
<dbReference type="InterPro" id="IPR002510">
    <property type="entry name" value="Metalloprtase-TldD/E_N"/>
</dbReference>
<dbReference type="InterPro" id="IPR047657">
    <property type="entry name" value="PmbA"/>
</dbReference>
<feature type="domain" description="Metalloprotease TldD/E N-terminal" evidence="2">
    <location>
        <begin position="45"/>
        <end position="101"/>
    </location>
</feature>
<evidence type="ECO:0000259" key="3">
    <source>
        <dbReference type="Pfam" id="PF19289"/>
    </source>
</evidence>
<evidence type="ECO:0000313" key="5">
    <source>
        <dbReference type="EMBL" id="QJR10548.1"/>
    </source>
</evidence>
<dbReference type="NCBIfam" id="NF008268">
    <property type="entry name" value="PRK11040.1"/>
    <property type="match status" value="1"/>
</dbReference>
<dbReference type="Pfam" id="PF01523">
    <property type="entry name" value="PmbA_TldD_1st"/>
    <property type="match status" value="1"/>
</dbReference>
<dbReference type="EMBL" id="CP053069">
    <property type="protein sequence ID" value="QJR10548.1"/>
    <property type="molecule type" value="Genomic_DNA"/>
</dbReference>
<feature type="domain" description="Metalloprotease TldD/E C-terminal" evidence="3">
    <location>
        <begin position="244"/>
        <end position="451"/>
    </location>
</feature>
<evidence type="ECO:0000313" key="6">
    <source>
        <dbReference type="Proteomes" id="UP000501534"/>
    </source>
</evidence>
<dbReference type="KEGG" id="uru:DSM104443_01612"/>
<dbReference type="AlphaFoldDB" id="A0A6M4GUK8"/>
<dbReference type="Pfam" id="PF19290">
    <property type="entry name" value="PmbA_TldD_2nd"/>
    <property type="match status" value="1"/>
</dbReference>
<protein>
    <submittedName>
        <fullName evidence="5">Metalloprotease PmbA</fullName>
        <ecNumber evidence="5">3.4.-.-</ecNumber>
    </submittedName>
</protein>
<dbReference type="SUPFAM" id="SSF111283">
    <property type="entry name" value="Putative modulator of DNA gyrase, PmbA/TldD"/>
    <property type="match status" value="1"/>
</dbReference>
<dbReference type="EC" id="3.4.-.-" evidence="5"/>
<gene>
    <name evidence="5" type="primary">pmbA</name>
    <name evidence="5" type="ORF">DSM104443_01612</name>
</gene>
<reference evidence="5 6" key="1">
    <citation type="submission" date="2020-04" db="EMBL/GenBank/DDBJ databases">
        <title>Usitatibacter rugosus gen. nov., sp. nov. and Usitatibacter palustris sp. nov., novel members of Usitatibacteraceae fam. nov. within the order Nitrosomonadales isolated from soil.</title>
        <authorList>
            <person name="Huber K.J."/>
            <person name="Neumann-Schaal M."/>
            <person name="Geppert A."/>
            <person name="Luckner M."/>
            <person name="Wanner G."/>
            <person name="Overmann J."/>
        </authorList>
    </citation>
    <scope>NUCLEOTIDE SEQUENCE [LARGE SCALE GENOMIC DNA]</scope>
    <source>
        <strain evidence="5 6">0125_3</strain>
    </source>
</reference>
<dbReference type="GO" id="GO:0005829">
    <property type="term" value="C:cytosol"/>
    <property type="evidence" value="ECO:0007669"/>
    <property type="project" value="TreeGrafter"/>
</dbReference>
<dbReference type="InterPro" id="IPR045570">
    <property type="entry name" value="Metalloprtase-TldD/E_cen_dom"/>
</dbReference>